<evidence type="ECO:0000313" key="1">
    <source>
        <dbReference type="EMBL" id="KKK98018.1"/>
    </source>
</evidence>
<name>A0A0F8ZVY3_9ZZZZ</name>
<proteinExistence type="predicted"/>
<dbReference type="EMBL" id="LAZR01045795">
    <property type="protein sequence ID" value="KKK98018.1"/>
    <property type="molecule type" value="Genomic_DNA"/>
</dbReference>
<dbReference type="AlphaFoldDB" id="A0A0F8ZVY3"/>
<reference evidence="1" key="1">
    <citation type="journal article" date="2015" name="Nature">
        <title>Complex archaea that bridge the gap between prokaryotes and eukaryotes.</title>
        <authorList>
            <person name="Spang A."/>
            <person name="Saw J.H."/>
            <person name="Jorgensen S.L."/>
            <person name="Zaremba-Niedzwiedzka K."/>
            <person name="Martijn J."/>
            <person name="Lind A.E."/>
            <person name="van Eijk R."/>
            <person name="Schleper C."/>
            <person name="Guy L."/>
            <person name="Ettema T.J."/>
        </authorList>
    </citation>
    <scope>NUCLEOTIDE SEQUENCE</scope>
</reference>
<accession>A0A0F8ZVY3</accession>
<comment type="caution">
    <text evidence="1">The sequence shown here is derived from an EMBL/GenBank/DDBJ whole genome shotgun (WGS) entry which is preliminary data.</text>
</comment>
<organism evidence="1">
    <name type="scientific">marine sediment metagenome</name>
    <dbReference type="NCBI Taxonomy" id="412755"/>
    <lineage>
        <taxon>unclassified sequences</taxon>
        <taxon>metagenomes</taxon>
        <taxon>ecological metagenomes</taxon>
    </lineage>
</organism>
<gene>
    <name evidence="1" type="ORF">LCGC14_2646960</name>
</gene>
<protein>
    <submittedName>
        <fullName evidence="1">Uncharacterized protein</fullName>
    </submittedName>
</protein>
<sequence length="82" mass="9604">MNELKKVNVVKEEIETEKVITVRCDFCQKEFDKITVICKGYGQVKIKFGYGSKYDGDIFRGEICDDCFDDHFKGKLRIKRVD</sequence>